<name>A0ABU0LAV9_XANAG</name>
<comment type="similarity">
    <text evidence="1">Belongs to the short-chain dehydrogenases/reductases (SDR) family.</text>
</comment>
<dbReference type="Pfam" id="PF00106">
    <property type="entry name" value="adh_short"/>
    <property type="match status" value="1"/>
</dbReference>
<dbReference type="PANTHER" id="PTHR24320">
    <property type="entry name" value="RETINOL DEHYDROGENASE"/>
    <property type="match status" value="1"/>
</dbReference>
<dbReference type="PANTHER" id="PTHR24320:SF148">
    <property type="entry name" value="NAD(P)-BINDING ROSSMANN-FOLD SUPERFAMILY PROTEIN"/>
    <property type="match status" value="1"/>
</dbReference>
<dbReference type="Gene3D" id="3.40.50.720">
    <property type="entry name" value="NAD(P)-binding Rossmann-like Domain"/>
    <property type="match status" value="1"/>
</dbReference>
<comment type="caution">
    <text evidence="3">The sequence shown here is derived from an EMBL/GenBank/DDBJ whole genome shotgun (WGS) entry which is preliminary data.</text>
</comment>
<gene>
    <name evidence="3" type="ORF">QOZ94_001001</name>
</gene>
<dbReference type="InterPro" id="IPR002347">
    <property type="entry name" value="SDR_fam"/>
</dbReference>
<reference evidence="3 4" key="1">
    <citation type="submission" date="2023-07" db="EMBL/GenBank/DDBJ databases">
        <title>Genomic Encyclopedia of Type Strains, Phase IV (KMG-IV): sequencing the most valuable type-strain genomes for metagenomic binning, comparative biology and taxonomic classification.</title>
        <authorList>
            <person name="Goeker M."/>
        </authorList>
    </citation>
    <scope>NUCLEOTIDE SEQUENCE [LARGE SCALE GENOMIC DNA]</scope>
    <source>
        <strain evidence="3 4">DSM 3770</strain>
    </source>
</reference>
<evidence type="ECO:0000256" key="2">
    <source>
        <dbReference type="ARBA" id="ARBA00023002"/>
    </source>
</evidence>
<keyword evidence="2" id="KW-0560">Oxidoreductase</keyword>
<organism evidence="3 4">
    <name type="scientific">Xanthobacter agilis</name>
    <dbReference type="NCBI Taxonomy" id="47492"/>
    <lineage>
        <taxon>Bacteria</taxon>
        <taxon>Pseudomonadati</taxon>
        <taxon>Pseudomonadota</taxon>
        <taxon>Alphaproteobacteria</taxon>
        <taxon>Hyphomicrobiales</taxon>
        <taxon>Xanthobacteraceae</taxon>
        <taxon>Xanthobacter</taxon>
    </lineage>
</organism>
<dbReference type="Proteomes" id="UP001241747">
    <property type="component" value="Unassembled WGS sequence"/>
</dbReference>
<dbReference type="PRINTS" id="PR00081">
    <property type="entry name" value="GDHRDH"/>
</dbReference>
<dbReference type="RefSeq" id="WP_237347093.1">
    <property type="nucleotide sequence ID" value="NZ_JABWGX010000028.1"/>
</dbReference>
<dbReference type="InterPro" id="IPR036291">
    <property type="entry name" value="NAD(P)-bd_dom_sf"/>
</dbReference>
<sequence length="311" mass="33187">MSDAKNSGIQNAAPTRAYIITGPTSGIGRAAAFELANHGTVILVGRDQGRLNEVEQALERDGKRAVSVVGDLSDIASVRRAAADIVAMNLPIAGLLNNAGVMQTRPTTTASGWDTTFATNHLGPFAFTDALVPHLPDGAGVLFLCSAIENPEHKPAKVMGMRGGRFISVEASARGEWMPGGSKMPGMDAYATSKQCILASALAFARDTPRLRFNAVEPGINPSTGLGGANAFMRLLFGQIITRFPPFRHYRSTPEQAARVIARILTSQSVETGMYFDHKGIAMHGSSLAHDPKFQDRIVNETRAFLDAVRA</sequence>
<protein>
    <submittedName>
        <fullName evidence="3">NAD(P)-dependent dehydrogenase (Short-subunit alcohol dehydrogenase family)</fullName>
    </submittedName>
</protein>
<keyword evidence="4" id="KW-1185">Reference proteome</keyword>
<evidence type="ECO:0000313" key="3">
    <source>
        <dbReference type="EMBL" id="MDQ0504227.1"/>
    </source>
</evidence>
<proteinExistence type="inferred from homology"/>
<dbReference type="SUPFAM" id="SSF51735">
    <property type="entry name" value="NAD(P)-binding Rossmann-fold domains"/>
    <property type="match status" value="1"/>
</dbReference>
<dbReference type="EMBL" id="JAUSVY010000002">
    <property type="protein sequence ID" value="MDQ0504227.1"/>
    <property type="molecule type" value="Genomic_DNA"/>
</dbReference>
<evidence type="ECO:0000313" key="4">
    <source>
        <dbReference type="Proteomes" id="UP001241747"/>
    </source>
</evidence>
<evidence type="ECO:0000256" key="1">
    <source>
        <dbReference type="ARBA" id="ARBA00006484"/>
    </source>
</evidence>
<accession>A0ABU0LAV9</accession>